<name>K1VC35_9ZZZZ</name>
<keyword evidence="1" id="KW-1133">Transmembrane helix</keyword>
<proteinExistence type="predicted"/>
<feature type="transmembrane region" description="Helical" evidence="1">
    <location>
        <begin position="85"/>
        <end position="107"/>
    </location>
</feature>
<dbReference type="InterPro" id="IPR012651">
    <property type="entry name" value="Thia_Transptr_ThiT"/>
</dbReference>
<feature type="transmembrane region" description="Helical" evidence="1">
    <location>
        <begin position="128"/>
        <end position="148"/>
    </location>
</feature>
<dbReference type="AlphaFoldDB" id="K1VC35"/>
<keyword evidence="1" id="KW-0812">Transmembrane</keyword>
<feature type="transmembrane region" description="Helical" evidence="1">
    <location>
        <begin position="7"/>
        <end position="25"/>
    </location>
</feature>
<reference evidence="2" key="1">
    <citation type="journal article" date="2013" name="Environ. Microbiol.">
        <title>Microbiota from the distal guts of lean and obese adolescents exhibit partial functional redundancy besides clear differences in community structure.</title>
        <authorList>
            <person name="Ferrer M."/>
            <person name="Ruiz A."/>
            <person name="Lanza F."/>
            <person name="Haange S.B."/>
            <person name="Oberbach A."/>
            <person name="Till H."/>
            <person name="Bargiela R."/>
            <person name="Campoy C."/>
            <person name="Segura M.T."/>
            <person name="Richter M."/>
            <person name="von Bergen M."/>
            <person name="Seifert J."/>
            <person name="Suarez A."/>
        </authorList>
    </citation>
    <scope>NUCLEOTIDE SEQUENCE</scope>
</reference>
<dbReference type="EMBL" id="AJWY01000158">
    <property type="protein sequence ID" value="EKC81551.1"/>
    <property type="molecule type" value="Genomic_DNA"/>
</dbReference>
<keyword evidence="1" id="KW-0472">Membrane</keyword>
<dbReference type="Pfam" id="PF09515">
    <property type="entry name" value="Thia_YuaJ"/>
    <property type="match status" value="1"/>
</dbReference>
<comment type="caution">
    <text evidence="2">The sequence shown here is derived from an EMBL/GenBank/DDBJ whole genome shotgun (WGS) entry which is preliminary data.</text>
</comment>
<sequence>MKNEKVLTLVEGAVMVALATVLSFVKIVHLPWGGSITLLSMLPIIVFSIKRGVASGLAASFVFALIQFIQGCADGLFGWGLTPVALVACIFIDYIFAFTVLGLAGIFRKYGMPGVIGGSAMAMGLRLVCHYISGVLIFGSFGELWNGFTVNEPCLYSLLYNGAYMLPEIVFTV</sequence>
<dbReference type="GO" id="GO:0005886">
    <property type="term" value="C:plasma membrane"/>
    <property type="evidence" value="ECO:0007669"/>
    <property type="project" value="InterPro"/>
</dbReference>
<dbReference type="GO" id="GO:0015234">
    <property type="term" value="F:thiamine transmembrane transporter activity"/>
    <property type="evidence" value="ECO:0007669"/>
    <property type="project" value="InterPro"/>
</dbReference>
<evidence type="ECO:0000256" key="1">
    <source>
        <dbReference type="SAM" id="Phobius"/>
    </source>
</evidence>
<feature type="transmembrane region" description="Helical" evidence="1">
    <location>
        <begin position="31"/>
        <end position="49"/>
    </location>
</feature>
<accession>K1VC35</accession>
<feature type="non-terminal residue" evidence="2">
    <location>
        <position position="173"/>
    </location>
</feature>
<feature type="transmembrane region" description="Helical" evidence="1">
    <location>
        <begin position="56"/>
        <end position="79"/>
    </location>
</feature>
<protein>
    <submittedName>
        <fullName evidence="2">Proton-coupled thiamine transporter YuaJ</fullName>
    </submittedName>
</protein>
<gene>
    <name evidence="2" type="ORF">LEA_00226</name>
</gene>
<dbReference type="Gene3D" id="1.10.1760.20">
    <property type="match status" value="1"/>
</dbReference>
<organism evidence="2">
    <name type="scientific">human gut metagenome</name>
    <dbReference type="NCBI Taxonomy" id="408170"/>
    <lineage>
        <taxon>unclassified sequences</taxon>
        <taxon>metagenomes</taxon>
        <taxon>organismal metagenomes</taxon>
    </lineage>
</organism>
<evidence type="ECO:0000313" key="2">
    <source>
        <dbReference type="EMBL" id="EKC81551.1"/>
    </source>
</evidence>